<evidence type="ECO:0000313" key="2">
    <source>
        <dbReference type="EMBL" id="OIV39136.1"/>
    </source>
</evidence>
<sequence length="196" mass="20255">MVEGMQVAQPSRTTLIVLSVASGTLSLLVGVGIAMRDGLSDPAPTAASSGPAQAPAARQCAPQAAFTAEENRVRLFLQAAAAAQRDPQAFRLKLPSREGAVPRFTYSPEPGQSRISISVDALSVDKLKDLGTSVSLAGTVRPECFTAVPTAQWLKGPTGDGQGPAQFGFTVTTTSGRTLHGMAAVNGSVITELSYQ</sequence>
<reference evidence="2 3" key="1">
    <citation type="submission" date="2016-10" db="EMBL/GenBank/DDBJ databases">
        <title>Genome sequence of Streptomyces gilvigriseus MUSC 26.</title>
        <authorList>
            <person name="Lee L.-H."/>
            <person name="Ser H.-L."/>
        </authorList>
    </citation>
    <scope>NUCLEOTIDE SEQUENCE [LARGE SCALE GENOMIC DNA]</scope>
    <source>
        <strain evidence="2 3">MUSC 26</strain>
    </source>
</reference>
<evidence type="ECO:0000256" key="1">
    <source>
        <dbReference type="SAM" id="Phobius"/>
    </source>
</evidence>
<evidence type="ECO:0000313" key="3">
    <source>
        <dbReference type="Proteomes" id="UP000243342"/>
    </source>
</evidence>
<keyword evidence="1" id="KW-0812">Transmembrane</keyword>
<keyword evidence="3" id="KW-1185">Reference proteome</keyword>
<dbReference type="EMBL" id="MLCF01000006">
    <property type="protein sequence ID" value="OIV39136.1"/>
    <property type="molecule type" value="Genomic_DNA"/>
</dbReference>
<proteinExistence type="predicted"/>
<name>A0A1J7CC79_9ACTN</name>
<keyword evidence="1" id="KW-1133">Transmembrane helix</keyword>
<keyword evidence="1" id="KW-0472">Membrane</keyword>
<dbReference type="Proteomes" id="UP000243342">
    <property type="component" value="Unassembled WGS sequence"/>
</dbReference>
<dbReference type="AlphaFoldDB" id="A0A1J7CC79"/>
<accession>A0A1J7CC79</accession>
<feature type="transmembrane region" description="Helical" evidence="1">
    <location>
        <begin position="15"/>
        <end position="35"/>
    </location>
</feature>
<protein>
    <submittedName>
        <fullName evidence="2">Uncharacterized protein</fullName>
    </submittedName>
</protein>
<gene>
    <name evidence="2" type="ORF">BIV57_02050</name>
</gene>
<comment type="caution">
    <text evidence="2">The sequence shown here is derived from an EMBL/GenBank/DDBJ whole genome shotgun (WGS) entry which is preliminary data.</text>
</comment>
<organism evidence="2 3">
    <name type="scientific">Mangrovactinospora gilvigrisea</name>
    <dbReference type="NCBI Taxonomy" id="1428644"/>
    <lineage>
        <taxon>Bacteria</taxon>
        <taxon>Bacillati</taxon>
        <taxon>Actinomycetota</taxon>
        <taxon>Actinomycetes</taxon>
        <taxon>Kitasatosporales</taxon>
        <taxon>Streptomycetaceae</taxon>
        <taxon>Mangrovactinospora</taxon>
    </lineage>
</organism>